<name>A0A6J5LTB9_9CAUD</name>
<dbReference type="EMBL" id="LR796554">
    <property type="protein sequence ID" value="CAB4152170.1"/>
    <property type="molecule type" value="Genomic_DNA"/>
</dbReference>
<evidence type="ECO:0000313" key="1">
    <source>
        <dbReference type="EMBL" id="CAB4136403.1"/>
    </source>
</evidence>
<protein>
    <submittedName>
        <fullName evidence="1">Bacteriophage/Gene transfer agent portal protein</fullName>
    </submittedName>
</protein>
<sequence>MIVKSISLFGRELFRVERNRAGQFSYTFLDGSSFVDNGKYMELYLCNPVLSTIVNFASNYYSQMKITHVDKNDKVIENSPYTKLLYNPNYFQSKEDFLFQQNVFLSVTGNDYIYQVKAFSNDVPKAIYNLIPNEIDFNNTHKIKKFLVTDKDKKAFEEKQIIYSLDGETFNLPIKSIIPTYDLTNGLVNNSFMQSQSRVKAIAPILYNINKNIESKGINLEMSKKYIGVNSGDGNEAQLQTDDKNSIERSLGSKNVLLTNRSTIDFKHLVSNMKQLYLDEQYSADFNTCLLAFGMNKNVINPFSKDSTFENQMQGLISYIQNSLQNTADNTMNSLSQSWGLFERGEKLKASYDHLPVMQSVINSKIATLTEFQNMVKIAKENGTMTDAESQQKTKELMIKLNL</sequence>
<gene>
    <name evidence="1" type="ORF">UFOVP304_29</name>
    <name evidence="2" type="ORF">UFOVP584_56</name>
</gene>
<reference evidence="1" key="1">
    <citation type="submission" date="2020-04" db="EMBL/GenBank/DDBJ databases">
        <authorList>
            <person name="Chiriac C."/>
            <person name="Salcher M."/>
            <person name="Ghai R."/>
            <person name="Kavagutti S V."/>
        </authorList>
    </citation>
    <scope>NUCLEOTIDE SEQUENCE</scope>
</reference>
<organism evidence="1">
    <name type="scientific">uncultured Caudovirales phage</name>
    <dbReference type="NCBI Taxonomy" id="2100421"/>
    <lineage>
        <taxon>Viruses</taxon>
        <taxon>Duplodnaviria</taxon>
        <taxon>Heunggongvirae</taxon>
        <taxon>Uroviricota</taxon>
        <taxon>Caudoviricetes</taxon>
        <taxon>Peduoviridae</taxon>
        <taxon>Maltschvirus</taxon>
        <taxon>Maltschvirus maltsch</taxon>
    </lineage>
</organism>
<evidence type="ECO:0000313" key="2">
    <source>
        <dbReference type="EMBL" id="CAB4152170.1"/>
    </source>
</evidence>
<accession>A0A6J5LTB9</accession>
<dbReference type="EMBL" id="LR796322">
    <property type="protein sequence ID" value="CAB4136403.1"/>
    <property type="molecule type" value="Genomic_DNA"/>
</dbReference>
<proteinExistence type="predicted"/>